<comment type="caution">
    <text evidence="4">The sequence shown here is derived from an EMBL/GenBank/DDBJ whole genome shotgun (WGS) entry which is preliminary data.</text>
</comment>
<dbReference type="PANTHER" id="PTHR45138">
    <property type="entry name" value="REGULATORY COMPONENTS OF SENSORY TRANSDUCTION SYSTEM"/>
    <property type="match status" value="1"/>
</dbReference>
<dbReference type="EMBL" id="WOWR01000004">
    <property type="protein sequence ID" value="KAF0255894.1"/>
    <property type="molecule type" value="Genomic_DNA"/>
</dbReference>
<accession>A0A7V8EJP1</accession>
<sequence>MNNFESASIRALTFLRQKLGFQLCMVTRAEGNDWTVLHSDDKGYGVVPGDVFNWDDSFCCEMVKGLGPNIAADANQVPAYAAAEIGRKIPIGAYIGVPLRFADGRLFGTLCGIDPSVQPDDICEHQELIEVLGEMLSTILQMELRVDEEERRAERFQAQALTDALTGLYNRGGWEQLLAKEEARYQRYRQSSVVIVVDLDELKTVNDLQGHAAGDSLIKRAASALQAASRSEDVVARLGGDEFGIIGVGCDLAAGQVLCSRLEAALDAEGIKASYGLAVTTRTTRIAAALTIADNEMYEQKRQKKAADLLGA</sequence>
<dbReference type="PROSITE" id="PS50887">
    <property type="entry name" value="GGDEF"/>
    <property type="match status" value="1"/>
</dbReference>
<comment type="catalytic activity">
    <reaction evidence="2">
        <text>2 GTP = 3',3'-c-di-GMP + 2 diphosphate</text>
        <dbReference type="Rhea" id="RHEA:24898"/>
        <dbReference type="ChEBI" id="CHEBI:33019"/>
        <dbReference type="ChEBI" id="CHEBI:37565"/>
        <dbReference type="ChEBI" id="CHEBI:58805"/>
        <dbReference type="EC" id="2.7.7.65"/>
    </reaction>
</comment>
<dbReference type="InterPro" id="IPR043128">
    <property type="entry name" value="Rev_trsase/Diguanyl_cyclase"/>
</dbReference>
<dbReference type="SMART" id="SM00065">
    <property type="entry name" value="GAF"/>
    <property type="match status" value="1"/>
</dbReference>
<dbReference type="GO" id="GO:0005886">
    <property type="term" value="C:plasma membrane"/>
    <property type="evidence" value="ECO:0007669"/>
    <property type="project" value="TreeGrafter"/>
</dbReference>
<dbReference type="GO" id="GO:0043709">
    <property type="term" value="P:cell adhesion involved in single-species biofilm formation"/>
    <property type="evidence" value="ECO:0007669"/>
    <property type="project" value="TreeGrafter"/>
</dbReference>
<dbReference type="NCBIfam" id="TIGR00254">
    <property type="entry name" value="GGDEF"/>
    <property type="match status" value="1"/>
</dbReference>
<dbReference type="InterPro" id="IPR050469">
    <property type="entry name" value="Diguanylate_Cyclase"/>
</dbReference>
<dbReference type="EC" id="2.7.7.65" evidence="1"/>
<reference evidence="4 5" key="1">
    <citation type="submission" date="2019-12" db="EMBL/GenBank/DDBJ databases">
        <authorList>
            <person name="Woiski C."/>
        </authorList>
    </citation>
    <scope>NUCLEOTIDE SEQUENCE [LARGE SCALE GENOMIC DNA]</scope>
    <source>
        <strain evidence="4 5">BOE100</strain>
    </source>
</reference>
<dbReference type="SUPFAM" id="SSF55073">
    <property type="entry name" value="Nucleotide cyclase"/>
    <property type="match status" value="1"/>
</dbReference>
<dbReference type="GO" id="GO:0052621">
    <property type="term" value="F:diguanylate cyclase activity"/>
    <property type="evidence" value="ECO:0007669"/>
    <property type="project" value="UniProtKB-EC"/>
</dbReference>
<evidence type="ECO:0000313" key="4">
    <source>
        <dbReference type="EMBL" id="KAF0255894.1"/>
    </source>
</evidence>
<dbReference type="CDD" id="cd01949">
    <property type="entry name" value="GGDEF"/>
    <property type="match status" value="1"/>
</dbReference>
<organism evidence="4 5">
    <name type="scientific">Pseudomonas putida</name>
    <name type="common">Arthrobacter siderocapsulatus</name>
    <dbReference type="NCBI Taxonomy" id="303"/>
    <lineage>
        <taxon>Bacteria</taxon>
        <taxon>Pseudomonadati</taxon>
        <taxon>Pseudomonadota</taxon>
        <taxon>Gammaproteobacteria</taxon>
        <taxon>Pseudomonadales</taxon>
        <taxon>Pseudomonadaceae</taxon>
        <taxon>Pseudomonas</taxon>
    </lineage>
</organism>
<evidence type="ECO:0000256" key="2">
    <source>
        <dbReference type="ARBA" id="ARBA00034247"/>
    </source>
</evidence>
<dbReference type="AlphaFoldDB" id="A0A7V8EJP1"/>
<dbReference type="InterPro" id="IPR000160">
    <property type="entry name" value="GGDEF_dom"/>
</dbReference>
<name>A0A7V8EJP1_PSEPU</name>
<dbReference type="InterPro" id="IPR029787">
    <property type="entry name" value="Nucleotide_cyclase"/>
</dbReference>
<dbReference type="InterPro" id="IPR003018">
    <property type="entry name" value="GAF"/>
</dbReference>
<dbReference type="SMART" id="SM00267">
    <property type="entry name" value="GGDEF"/>
    <property type="match status" value="1"/>
</dbReference>
<dbReference type="PANTHER" id="PTHR45138:SF9">
    <property type="entry name" value="DIGUANYLATE CYCLASE DGCM-RELATED"/>
    <property type="match status" value="1"/>
</dbReference>
<dbReference type="Gene3D" id="3.30.450.40">
    <property type="match status" value="1"/>
</dbReference>
<evidence type="ECO:0000313" key="5">
    <source>
        <dbReference type="Proteomes" id="UP000442695"/>
    </source>
</evidence>
<proteinExistence type="predicted"/>
<dbReference type="InterPro" id="IPR029016">
    <property type="entry name" value="GAF-like_dom_sf"/>
</dbReference>
<dbReference type="Pfam" id="PF00990">
    <property type="entry name" value="GGDEF"/>
    <property type="match status" value="1"/>
</dbReference>
<dbReference type="SUPFAM" id="SSF55781">
    <property type="entry name" value="GAF domain-like"/>
    <property type="match status" value="1"/>
</dbReference>
<evidence type="ECO:0000259" key="3">
    <source>
        <dbReference type="PROSITE" id="PS50887"/>
    </source>
</evidence>
<dbReference type="Proteomes" id="UP000442695">
    <property type="component" value="Unassembled WGS sequence"/>
</dbReference>
<dbReference type="Pfam" id="PF01590">
    <property type="entry name" value="GAF"/>
    <property type="match status" value="1"/>
</dbReference>
<dbReference type="Gene3D" id="3.30.70.270">
    <property type="match status" value="1"/>
</dbReference>
<gene>
    <name evidence="4" type="ORF">GN299_05305</name>
</gene>
<protein>
    <recommendedName>
        <fullName evidence="1">diguanylate cyclase</fullName>
        <ecNumber evidence="1">2.7.7.65</ecNumber>
    </recommendedName>
</protein>
<feature type="domain" description="GGDEF" evidence="3">
    <location>
        <begin position="190"/>
        <end position="312"/>
    </location>
</feature>
<dbReference type="RefSeq" id="WP_156858476.1">
    <property type="nucleotide sequence ID" value="NZ_WOWR01000004.1"/>
</dbReference>
<dbReference type="GO" id="GO:1902201">
    <property type="term" value="P:negative regulation of bacterial-type flagellum-dependent cell motility"/>
    <property type="evidence" value="ECO:0007669"/>
    <property type="project" value="TreeGrafter"/>
</dbReference>
<evidence type="ECO:0000256" key="1">
    <source>
        <dbReference type="ARBA" id="ARBA00012528"/>
    </source>
</evidence>